<dbReference type="Proteomes" id="UP001239397">
    <property type="component" value="Chromosome"/>
</dbReference>
<dbReference type="InterPro" id="IPR036388">
    <property type="entry name" value="WH-like_DNA-bd_sf"/>
</dbReference>
<evidence type="ECO:0000313" key="2">
    <source>
        <dbReference type="EMBL" id="WIX97813.1"/>
    </source>
</evidence>
<dbReference type="SMART" id="SM00421">
    <property type="entry name" value="HTH_LUXR"/>
    <property type="match status" value="1"/>
</dbReference>
<dbReference type="KEGG" id="amog:QRX60_27400"/>
<dbReference type="Pfam" id="PF00196">
    <property type="entry name" value="GerE"/>
    <property type="match status" value="1"/>
</dbReference>
<gene>
    <name evidence="2" type="ORF">QRX60_27400</name>
</gene>
<dbReference type="PANTHER" id="PTHR34293:SF1">
    <property type="entry name" value="HTH-TYPE TRANSCRIPTIONAL REGULATOR TRMBL2"/>
    <property type="match status" value="1"/>
</dbReference>
<dbReference type="InterPro" id="IPR051797">
    <property type="entry name" value="TrmB-like"/>
</dbReference>
<evidence type="ECO:0000313" key="3">
    <source>
        <dbReference type="Proteomes" id="UP001239397"/>
    </source>
</evidence>
<evidence type="ECO:0000259" key="1">
    <source>
        <dbReference type="PROSITE" id="PS50043"/>
    </source>
</evidence>
<proteinExistence type="predicted"/>
<dbReference type="SUPFAM" id="SSF46894">
    <property type="entry name" value="C-terminal effector domain of the bipartite response regulators"/>
    <property type="match status" value="1"/>
</dbReference>
<reference evidence="2 3" key="1">
    <citation type="submission" date="2023-06" db="EMBL/GenBank/DDBJ databases">
        <authorList>
            <person name="Oyuntsetseg B."/>
            <person name="Kim S.B."/>
        </authorList>
    </citation>
    <scope>NUCLEOTIDE SEQUENCE [LARGE SCALE GENOMIC DNA]</scope>
    <source>
        <strain evidence="2 3">4-36</strain>
    </source>
</reference>
<organism evidence="2 3">
    <name type="scientific">Amycolatopsis mongoliensis</name>
    <dbReference type="NCBI Taxonomy" id="715475"/>
    <lineage>
        <taxon>Bacteria</taxon>
        <taxon>Bacillati</taxon>
        <taxon>Actinomycetota</taxon>
        <taxon>Actinomycetes</taxon>
        <taxon>Pseudonocardiales</taxon>
        <taxon>Pseudonocardiaceae</taxon>
        <taxon>Amycolatopsis</taxon>
    </lineage>
</organism>
<dbReference type="Gene3D" id="1.10.10.10">
    <property type="entry name" value="Winged helix-like DNA-binding domain superfamily/Winged helix DNA-binding domain"/>
    <property type="match status" value="2"/>
</dbReference>
<dbReference type="GO" id="GO:0003677">
    <property type="term" value="F:DNA binding"/>
    <property type="evidence" value="ECO:0007669"/>
    <property type="project" value="InterPro"/>
</dbReference>
<dbReference type="GO" id="GO:0006355">
    <property type="term" value="P:regulation of DNA-templated transcription"/>
    <property type="evidence" value="ECO:0007669"/>
    <property type="project" value="InterPro"/>
</dbReference>
<accession>A0A9Y2JJ46</accession>
<feature type="domain" description="HTH luxR-type" evidence="1">
    <location>
        <begin position="257"/>
        <end position="322"/>
    </location>
</feature>
<protein>
    <submittedName>
        <fullName evidence="2">Helix-turn-helix transcriptional regulator</fullName>
    </submittedName>
</protein>
<dbReference type="AlphaFoldDB" id="A0A9Y2JJ46"/>
<sequence length="325" mass="35611">MLKPFGVDSTAEAVYRTMIFHRDWNVGEIAGALELPESDVRAALDRLADLALVRQSLETPGSLRPVDPEFGLLSLIRGRQAELHRSQQELTESHAAVSDLIATLQTTAPRMEIDQLIGIDEIQTRIEVLAHRATAECLSFVPAGAQTPESIAAGSPLNDAALNRGVTVRTIYLDSLRNDPPTCRYANWLTSRGGEVRTRPTLPARLLVVDREVALLPLDPEHSRVGAIELTTRSVVEMLTAFFEHLWLSAIPFGAEPPRDDAGVTGQERELLALLSQGLTDEMAGRRLGVSLRTVRRIMAGLMERLGAKSRFEAGTRAAARGWLD</sequence>
<dbReference type="CDD" id="cd06170">
    <property type="entry name" value="LuxR_C_like"/>
    <property type="match status" value="1"/>
</dbReference>
<dbReference type="RefSeq" id="WP_285994306.1">
    <property type="nucleotide sequence ID" value="NZ_CP127295.1"/>
</dbReference>
<dbReference type="InterPro" id="IPR000792">
    <property type="entry name" value="Tscrpt_reg_LuxR_C"/>
</dbReference>
<dbReference type="PANTHER" id="PTHR34293">
    <property type="entry name" value="HTH-TYPE TRANSCRIPTIONAL REGULATOR TRMBL2"/>
    <property type="match status" value="1"/>
</dbReference>
<dbReference type="EMBL" id="CP127295">
    <property type="protein sequence ID" value="WIX97813.1"/>
    <property type="molecule type" value="Genomic_DNA"/>
</dbReference>
<dbReference type="InterPro" id="IPR016032">
    <property type="entry name" value="Sig_transdc_resp-reg_C-effctor"/>
</dbReference>
<keyword evidence="3" id="KW-1185">Reference proteome</keyword>
<dbReference type="PROSITE" id="PS50043">
    <property type="entry name" value="HTH_LUXR_2"/>
    <property type="match status" value="1"/>
</dbReference>
<name>A0A9Y2JJ46_9PSEU</name>